<protein>
    <submittedName>
        <fullName evidence="1">Uncharacterized protein</fullName>
    </submittedName>
</protein>
<dbReference type="EMBL" id="EQ999326">
    <property type="protein sequence ID" value="EEF21772.1"/>
    <property type="molecule type" value="Genomic_DNA"/>
</dbReference>
<reference evidence="2" key="1">
    <citation type="journal article" date="2010" name="Nat. Biotechnol.">
        <title>Draft genome sequence of the oilseed species Ricinus communis.</title>
        <authorList>
            <person name="Chan A.P."/>
            <person name="Crabtree J."/>
            <person name="Zhao Q."/>
            <person name="Lorenzi H."/>
            <person name="Orvis J."/>
            <person name="Puiu D."/>
            <person name="Melake-Berhan A."/>
            <person name="Jones K.M."/>
            <person name="Redman J."/>
            <person name="Chen G."/>
            <person name="Cahoon E.B."/>
            <person name="Gedil M."/>
            <person name="Stanke M."/>
            <person name="Haas B.J."/>
            <person name="Wortman J.R."/>
            <person name="Fraser-Liggett C.M."/>
            <person name="Ravel J."/>
            <person name="Rabinowicz P.D."/>
        </authorList>
    </citation>
    <scope>NUCLEOTIDE SEQUENCE [LARGE SCALE GENOMIC DNA]</scope>
    <source>
        <strain evidence="2">cv. Hale</strain>
    </source>
</reference>
<dbReference type="Proteomes" id="UP000008311">
    <property type="component" value="Unassembled WGS sequence"/>
</dbReference>
<dbReference type="InParanoid" id="B9TQU2"/>
<name>B9TQU2_RICCO</name>
<evidence type="ECO:0000313" key="1">
    <source>
        <dbReference type="EMBL" id="EEF21772.1"/>
    </source>
</evidence>
<organism evidence="1 2">
    <name type="scientific">Ricinus communis</name>
    <name type="common">Castor bean</name>
    <dbReference type="NCBI Taxonomy" id="3988"/>
    <lineage>
        <taxon>Eukaryota</taxon>
        <taxon>Viridiplantae</taxon>
        <taxon>Streptophyta</taxon>
        <taxon>Embryophyta</taxon>
        <taxon>Tracheophyta</taxon>
        <taxon>Spermatophyta</taxon>
        <taxon>Magnoliopsida</taxon>
        <taxon>eudicotyledons</taxon>
        <taxon>Gunneridae</taxon>
        <taxon>Pentapetalae</taxon>
        <taxon>rosids</taxon>
        <taxon>fabids</taxon>
        <taxon>Malpighiales</taxon>
        <taxon>Euphorbiaceae</taxon>
        <taxon>Acalyphoideae</taxon>
        <taxon>Acalypheae</taxon>
        <taxon>Ricinus</taxon>
    </lineage>
</organism>
<dbReference type="AlphaFoldDB" id="B9TQU2"/>
<evidence type="ECO:0000313" key="2">
    <source>
        <dbReference type="Proteomes" id="UP000008311"/>
    </source>
</evidence>
<sequence length="78" mass="7291">MGVAGTVGVGAAAIAAVRLLGGRGRALGAGVASGRRRGGVVGGHRRGEVGACGLGGGGVGDCRGHAWIPVSACSLSRA</sequence>
<proteinExistence type="predicted"/>
<keyword evidence="2" id="KW-1185">Reference proteome</keyword>
<accession>B9TQU2</accession>
<gene>
    <name evidence="1" type="ORF">RCOM_2026810</name>
</gene>